<organism evidence="2">
    <name type="scientific">marine sediment metagenome</name>
    <dbReference type="NCBI Taxonomy" id="412755"/>
    <lineage>
        <taxon>unclassified sequences</taxon>
        <taxon>metagenomes</taxon>
        <taxon>ecological metagenomes</taxon>
    </lineage>
</organism>
<dbReference type="SUPFAM" id="SSF51182">
    <property type="entry name" value="RmlC-like cupins"/>
    <property type="match status" value="1"/>
</dbReference>
<protein>
    <recommendedName>
        <fullName evidence="1">Cupin type-2 domain-containing protein</fullName>
    </recommendedName>
</protein>
<feature type="domain" description="Cupin type-2" evidence="1">
    <location>
        <begin position="40"/>
        <end position="111"/>
    </location>
</feature>
<evidence type="ECO:0000313" key="2">
    <source>
        <dbReference type="EMBL" id="GAG35191.1"/>
    </source>
</evidence>
<name>X0YEE1_9ZZZZ</name>
<gene>
    <name evidence="2" type="ORF">S01H1_65196</name>
</gene>
<comment type="caution">
    <text evidence="2">The sequence shown here is derived from an EMBL/GenBank/DDBJ whole genome shotgun (WGS) entry which is preliminary data.</text>
</comment>
<reference evidence="2" key="1">
    <citation type="journal article" date="2014" name="Front. Microbiol.">
        <title>High frequency of phylogenetically diverse reductive dehalogenase-homologous genes in deep subseafloor sedimentary metagenomes.</title>
        <authorList>
            <person name="Kawai M."/>
            <person name="Futagami T."/>
            <person name="Toyoda A."/>
            <person name="Takaki Y."/>
            <person name="Nishi S."/>
            <person name="Hori S."/>
            <person name="Arai W."/>
            <person name="Tsubouchi T."/>
            <person name="Morono Y."/>
            <person name="Uchiyama I."/>
            <person name="Ito T."/>
            <person name="Fujiyama A."/>
            <person name="Inagaki F."/>
            <person name="Takami H."/>
        </authorList>
    </citation>
    <scope>NUCLEOTIDE SEQUENCE</scope>
    <source>
        <strain evidence="2">Expedition CK06-06</strain>
    </source>
</reference>
<sequence>MAIKISKKNLDTEVNYEPALPQWFGITDETTNTKAGTLIRVQIPPRTKSSFHYHTNGDLFFFIISGTCIFEVGEKKRKEYVLEAEDFFYSPRGEVHSTYNPSETQPCEALAGYFGCSNPYKSGKVFVK</sequence>
<evidence type="ECO:0000259" key="1">
    <source>
        <dbReference type="Pfam" id="PF07883"/>
    </source>
</evidence>
<proteinExistence type="predicted"/>
<dbReference type="InterPro" id="IPR013096">
    <property type="entry name" value="Cupin_2"/>
</dbReference>
<dbReference type="Gene3D" id="2.60.120.10">
    <property type="entry name" value="Jelly Rolls"/>
    <property type="match status" value="1"/>
</dbReference>
<dbReference type="InterPro" id="IPR011051">
    <property type="entry name" value="RmlC_Cupin_sf"/>
</dbReference>
<dbReference type="AlphaFoldDB" id="X0YEE1"/>
<dbReference type="EMBL" id="BARS01043024">
    <property type="protein sequence ID" value="GAG35191.1"/>
    <property type="molecule type" value="Genomic_DNA"/>
</dbReference>
<dbReference type="InterPro" id="IPR014710">
    <property type="entry name" value="RmlC-like_jellyroll"/>
</dbReference>
<accession>X0YEE1</accession>
<dbReference type="Pfam" id="PF07883">
    <property type="entry name" value="Cupin_2"/>
    <property type="match status" value="1"/>
</dbReference>
<dbReference type="CDD" id="cd02208">
    <property type="entry name" value="cupin_RmlC-like"/>
    <property type="match status" value="1"/>
</dbReference>